<evidence type="ECO:0000256" key="1">
    <source>
        <dbReference type="SAM" id="Phobius"/>
    </source>
</evidence>
<keyword evidence="1" id="KW-0472">Membrane</keyword>
<name>A0A7V2SZG0_LEUMU</name>
<dbReference type="AlphaFoldDB" id="A0A7V2SZG0"/>
<feature type="transmembrane region" description="Helical" evidence="1">
    <location>
        <begin position="43"/>
        <end position="60"/>
    </location>
</feature>
<keyword evidence="1" id="KW-1133">Transmembrane helix</keyword>
<dbReference type="EMBL" id="DRMS01000226">
    <property type="protein sequence ID" value="HFC92340.1"/>
    <property type="molecule type" value="Genomic_DNA"/>
</dbReference>
<dbReference type="Proteomes" id="UP000885750">
    <property type="component" value="Unassembled WGS sequence"/>
</dbReference>
<protein>
    <submittedName>
        <fullName evidence="2">DUF2065 domain-containing protein</fullName>
    </submittedName>
</protein>
<evidence type="ECO:0000313" key="2">
    <source>
        <dbReference type="EMBL" id="HFC92340.1"/>
    </source>
</evidence>
<gene>
    <name evidence="2" type="ORF">ENJ51_05955</name>
</gene>
<comment type="caution">
    <text evidence="2">The sequence shown here is derived from an EMBL/GenBank/DDBJ whole genome shotgun (WGS) entry which is preliminary data.</text>
</comment>
<accession>A0A7V2SZG0</accession>
<organism evidence="2">
    <name type="scientific">Leucothrix mucor</name>
    <dbReference type="NCBI Taxonomy" id="45248"/>
    <lineage>
        <taxon>Bacteria</taxon>
        <taxon>Pseudomonadati</taxon>
        <taxon>Pseudomonadota</taxon>
        <taxon>Gammaproteobacteria</taxon>
        <taxon>Thiotrichales</taxon>
        <taxon>Thiotrichaceae</taxon>
        <taxon>Leucothrix</taxon>
    </lineage>
</organism>
<dbReference type="Pfam" id="PF09838">
    <property type="entry name" value="DUF2065"/>
    <property type="match status" value="1"/>
</dbReference>
<sequence length="61" mass="6689">MNWHDLFTALALVLIIEGLLPFTLPDKVKGVYRSLQDAPSNSLRTMGLASILAGLALLYFV</sequence>
<dbReference type="PANTHER" id="PTHR38602:SF1">
    <property type="entry name" value="INNER MEMBRANE PROTEIN"/>
    <property type="match status" value="1"/>
</dbReference>
<proteinExistence type="predicted"/>
<dbReference type="InterPro" id="IPR019201">
    <property type="entry name" value="DUF2065"/>
</dbReference>
<feature type="transmembrane region" description="Helical" evidence="1">
    <location>
        <begin position="6"/>
        <end position="22"/>
    </location>
</feature>
<keyword evidence="1" id="KW-0812">Transmembrane</keyword>
<reference evidence="2" key="1">
    <citation type="journal article" date="2020" name="mSystems">
        <title>Genome- and Community-Level Interaction Insights into Carbon Utilization and Element Cycling Functions of Hydrothermarchaeota in Hydrothermal Sediment.</title>
        <authorList>
            <person name="Zhou Z."/>
            <person name="Liu Y."/>
            <person name="Xu W."/>
            <person name="Pan J."/>
            <person name="Luo Z.H."/>
            <person name="Li M."/>
        </authorList>
    </citation>
    <scope>NUCLEOTIDE SEQUENCE [LARGE SCALE GENOMIC DNA]</scope>
    <source>
        <strain evidence="2">HyVt-493</strain>
    </source>
</reference>
<dbReference type="PANTHER" id="PTHR38602">
    <property type="entry name" value="INNER MEMBRANE PROTEIN-RELATED"/>
    <property type="match status" value="1"/>
</dbReference>